<evidence type="ECO:0000313" key="11">
    <source>
        <dbReference type="Proteomes" id="UP000178042"/>
    </source>
</evidence>
<evidence type="ECO:0000256" key="7">
    <source>
        <dbReference type="ARBA" id="ARBA00023235"/>
    </source>
</evidence>
<reference evidence="10 11" key="1">
    <citation type="journal article" date="2016" name="Nat. Commun.">
        <title>Thousands of microbial genomes shed light on interconnected biogeochemical processes in an aquifer system.</title>
        <authorList>
            <person name="Anantharaman K."/>
            <person name="Brown C.T."/>
            <person name="Hug L.A."/>
            <person name="Sharon I."/>
            <person name="Castelle C.J."/>
            <person name="Probst A.J."/>
            <person name="Thomas B.C."/>
            <person name="Singh A."/>
            <person name="Wilkins M.J."/>
            <person name="Karaoz U."/>
            <person name="Brodie E.L."/>
            <person name="Williams K.H."/>
            <person name="Hubbard S.S."/>
            <person name="Banfield J.F."/>
        </authorList>
    </citation>
    <scope>NUCLEOTIDE SEQUENCE [LARGE SCALE GENOMIC DNA]</scope>
</reference>
<keyword evidence="3 8" id="KW-0812">Transmembrane</keyword>
<sequence>MSSVIMYFAVPAAYLCWRRQKNYKKIILASATLGLLLGMGYNIVAEFYGAWITNYNNSILDFRIIGKTPIGDFVWAFLIPFSIIVFYEHFLDDEKVKSISSHWKQAVVAAIFIFLTPVIYFALHPNAKPLPFSYLMAGIISMLPLAGLLFKRRRFVYKLFVISIFYFVLNLLFEISALTLNQWRFPGEYIGWMTFAGVRFPLEEFFLWIIPSTAVFLFCYEMLFDDGK</sequence>
<dbReference type="Pfam" id="PF18916">
    <property type="entry name" value="Lycopene_cyc"/>
    <property type="match status" value="1"/>
</dbReference>
<dbReference type="EMBL" id="MFLD01000032">
    <property type="protein sequence ID" value="OGG58905.1"/>
    <property type="molecule type" value="Genomic_DNA"/>
</dbReference>
<gene>
    <name evidence="10" type="ORF">A3C86_02555</name>
</gene>
<protein>
    <recommendedName>
        <fullName evidence="9">Lycopene cyclase domain-containing protein</fullName>
    </recommendedName>
</protein>
<keyword evidence="6 8" id="KW-0472">Membrane</keyword>
<evidence type="ECO:0000313" key="10">
    <source>
        <dbReference type="EMBL" id="OGG58905.1"/>
    </source>
</evidence>
<feature type="domain" description="Lycopene cyclase" evidence="9">
    <location>
        <begin position="5"/>
        <end position="90"/>
    </location>
</feature>
<keyword evidence="5 8" id="KW-1133">Transmembrane helix</keyword>
<evidence type="ECO:0000259" key="9">
    <source>
        <dbReference type="Pfam" id="PF18916"/>
    </source>
</evidence>
<proteinExistence type="predicted"/>
<evidence type="ECO:0000256" key="5">
    <source>
        <dbReference type="ARBA" id="ARBA00022989"/>
    </source>
</evidence>
<accession>A0A1F6DBY5</accession>
<feature type="transmembrane region" description="Helical" evidence="8">
    <location>
        <begin position="73"/>
        <end position="91"/>
    </location>
</feature>
<dbReference type="Proteomes" id="UP000178042">
    <property type="component" value="Unassembled WGS sequence"/>
</dbReference>
<feature type="transmembrane region" description="Helical" evidence="8">
    <location>
        <begin position="129"/>
        <end position="150"/>
    </location>
</feature>
<feature type="transmembrane region" description="Helical" evidence="8">
    <location>
        <begin position="205"/>
        <end position="224"/>
    </location>
</feature>
<comment type="pathway">
    <text evidence="2">Carotenoid biosynthesis.</text>
</comment>
<dbReference type="GO" id="GO:0016117">
    <property type="term" value="P:carotenoid biosynthetic process"/>
    <property type="evidence" value="ECO:0007669"/>
    <property type="project" value="UniProtKB-KW"/>
</dbReference>
<feature type="transmembrane region" description="Helical" evidence="8">
    <location>
        <begin position="26"/>
        <end position="53"/>
    </location>
</feature>
<evidence type="ECO:0000256" key="2">
    <source>
        <dbReference type="ARBA" id="ARBA00004829"/>
    </source>
</evidence>
<evidence type="ECO:0000256" key="8">
    <source>
        <dbReference type="SAM" id="Phobius"/>
    </source>
</evidence>
<keyword evidence="4" id="KW-0125">Carotenoid biosynthesis</keyword>
<dbReference type="InterPro" id="IPR017825">
    <property type="entry name" value="Lycopene_cyclase_dom"/>
</dbReference>
<comment type="caution">
    <text evidence="10">The sequence shown here is derived from an EMBL/GenBank/DDBJ whole genome shotgun (WGS) entry which is preliminary data.</text>
</comment>
<evidence type="ECO:0000256" key="1">
    <source>
        <dbReference type="ARBA" id="ARBA00004141"/>
    </source>
</evidence>
<dbReference type="GO" id="GO:0016872">
    <property type="term" value="F:intramolecular lyase activity"/>
    <property type="evidence" value="ECO:0007669"/>
    <property type="project" value="InterPro"/>
</dbReference>
<feature type="transmembrane region" description="Helical" evidence="8">
    <location>
        <begin position="103"/>
        <end position="123"/>
    </location>
</feature>
<evidence type="ECO:0000256" key="3">
    <source>
        <dbReference type="ARBA" id="ARBA00022692"/>
    </source>
</evidence>
<name>A0A1F6DBY5_9BACT</name>
<keyword evidence="7" id="KW-0413">Isomerase</keyword>
<evidence type="ECO:0000256" key="4">
    <source>
        <dbReference type="ARBA" id="ARBA00022746"/>
    </source>
</evidence>
<evidence type="ECO:0000256" key="6">
    <source>
        <dbReference type="ARBA" id="ARBA00023136"/>
    </source>
</evidence>
<dbReference type="GO" id="GO:0016020">
    <property type="term" value="C:membrane"/>
    <property type="evidence" value="ECO:0007669"/>
    <property type="project" value="UniProtKB-SubCell"/>
</dbReference>
<feature type="transmembrane region" description="Helical" evidence="8">
    <location>
        <begin position="159"/>
        <end position="185"/>
    </location>
</feature>
<dbReference type="AlphaFoldDB" id="A0A1F6DBY5"/>
<dbReference type="GO" id="GO:0045436">
    <property type="term" value="F:lycopene beta cyclase activity"/>
    <property type="evidence" value="ECO:0007669"/>
    <property type="project" value="UniProtKB-ARBA"/>
</dbReference>
<organism evidence="10 11">
    <name type="scientific">Candidatus Kaiserbacteria bacterium RIFCSPHIGHO2_02_FULL_49_16</name>
    <dbReference type="NCBI Taxonomy" id="1798490"/>
    <lineage>
        <taxon>Bacteria</taxon>
        <taxon>Candidatus Kaiseribacteriota</taxon>
    </lineage>
</organism>
<comment type="subcellular location">
    <subcellularLocation>
        <location evidence="1">Membrane</location>
        <topology evidence="1">Multi-pass membrane protein</topology>
    </subcellularLocation>
</comment>